<sequence>MNVYVSHLVKLDCEFYRLSHLGWFPLLKSLRVTLSNKLNPKHFFFFFTSLIRRSFSTLNIVVVNLDFLHGYKLFA</sequence>
<keyword evidence="2" id="KW-1185">Reference proteome</keyword>
<dbReference type="Gramene" id="Solyc11g044220.1.1">
    <property type="protein sequence ID" value="Solyc11g044220.1.1.1"/>
    <property type="gene ID" value="Solyc11g044220.1"/>
</dbReference>
<proteinExistence type="predicted"/>
<dbReference type="EnsemblPlants" id="Solyc11g044220.1.1">
    <property type="protein sequence ID" value="Solyc11g044220.1.1.1"/>
    <property type="gene ID" value="Solyc11g044220.1"/>
</dbReference>
<reference evidence="1" key="2">
    <citation type="submission" date="2019-01" db="UniProtKB">
        <authorList>
            <consortium name="EnsemblPlants"/>
        </authorList>
    </citation>
    <scope>IDENTIFICATION</scope>
    <source>
        <strain evidence="1">cv. Heinz 1706</strain>
    </source>
</reference>
<name>A0A3Q7IWE5_SOLLC</name>
<dbReference type="Proteomes" id="UP000004994">
    <property type="component" value="Chromosome 11"/>
</dbReference>
<accession>A0A3Q7IWE5</accession>
<dbReference type="PaxDb" id="4081-Solyc11g044220.1.1"/>
<reference evidence="1" key="1">
    <citation type="journal article" date="2012" name="Nature">
        <title>The tomato genome sequence provides insights into fleshy fruit evolution.</title>
        <authorList>
            <consortium name="Tomato Genome Consortium"/>
        </authorList>
    </citation>
    <scope>NUCLEOTIDE SEQUENCE [LARGE SCALE GENOMIC DNA]</scope>
    <source>
        <strain evidence="1">cv. Heinz 1706</strain>
    </source>
</reference>
<dbReference type="AlphaFoldDB" id="A0A3Q7IWE5"/>
<evidence type="ECO:0000313" key="2">
    <source>
        <dbReference type="Proteomes" id="UP000004994"/>
    </source>
</evidence>
<organism evidence="1">
    <name type="scientific">Solanum lycopersicum</name>
    <name type="common">Tomato</name>
    <name type="synonym">Lycopersicon esculentum</name>
    <dbReference type="NCBI Taxonomy" id="4081"/>
    <lineage>
        <taxon>Eukaryota</taxon>
        <taxon>Viridiplantae</taxon>
        <taxon>Streptophyta</taxon>
        <taxon>Embryophyta</taxon>
        <taxon>Tracheophyta</taxon>
        <taxon>Spermatophyta</taxon>
        <taxon>Magnoliopsida</taxon>
        <taxon>eudicotyledons</taxon>
        <taxon>Gunneridae</taxon>
        <taxon>Pentapetalae</taxon>
        <taxon>asterids</taxon>
        <taxon>lamiids</taxon>
        <taxon>Solanales</taxon>
        <taxon>Solanaceae</taxon>
        <taxon>Solanoideae</taxon>
        <taxon>Solaneae</taxon>
        <taxon>Solanum</taxon>
        <taxon>Solanum subgen. Lycopersicon</taxon>
    </lineage>
</organism>
<evidence type="ECO:0000313" key="1">
    <source>
        <dbReference type="EnsemblPlants" id="Solyc11g044220.1.1.1"/>
    </source>
</evidence>
<dbReference type="InParanoid" id="A0A3Q7IWE5"/>
<protein>
    <submittedName>
        <fullName evidence="1">Uncharacterized protein</fullName>
    </submittedName>
</protein>